<organism evidence="1 2">
    <name type="scientific">Actinokineospora guangxiensis</name>
    <dbReference type="NCBI Taxonomy" id="1490288"/>
    <lineage>
        <taxon>Bacteria</taxon>
        <taxon>Bacillati</taxon>
        <taxon>Actinomycetota</taxon>
        <taxon>Actinomycetes</taxon>
        <taxon>Pseudonocardiales</taxon>
        <taxon>Pseudonocardiaceae</taxon>
        <taxon>Actinokineospora</taxon>
    </lineage>
</organism>
<evidence type="ECO:0000313" key="2">
    <source>
        <dbReference type="Proteomes" id="UP001596157"/>
    </source>
</evidence>
<evidence type="ECO:0008006" key="3">
    <source>
        <dbReference type="Google" id="ProtNLM"/>
    </source>
</evidence>
<evidence type="ECO:0000313" key="1">
    <source>
        <dbReference type="EMBL" id="MFC5287067.1"/>
    </source>
</evidence>
<dbReference type="InterPro" id="IPR011009">
    <property type="entry name" value="Kinase-like_dom_sf"/>
</dbReference>
<gene>
    <name evidence="1" type="ORF">ACFPM7_08390</name>
</gene>
<dbReference type="Proteomes" id="UP001596157">
    <property type="component" value="Unassembled WGS sequence"/>
</dbReference>
<dbReference type="RefSeq" id="WP_378245638.1">
    <property type="nucleotide sequence ID" value="NZ_JBHSKF010000003.1"/>
</dbReference>
<dbReference type="Gene3D" id="1.10.510.10">
    <property type="entry name" value="Transferase(Phosphotransferase) domain 1"/>
    <property type="match status" value="1"/>
</dbReference>
<dbReference type="SUPFAM" id="SSF56112">
    <property type="entry name" value="Protein kinase-like (PK-like)"/>
    <property type="match status" value="1"/>
</dbReference>
<reference evidence="2" key="1">
    <citation type="journal article" date="2019" name="Int. J. Syst. Evol. Microbiol.">
        <title>The Global Catalogue of Microorganisms (GCM) 10K type strain sequencing project: providing services to taxonomists for standard genome sequencing and annotation.</title>
        <authorList>
            <consortium name="The Broad Institute Genomics Platform"/>
            <consortium name="The Broad Institute Genome Sequencing Center for Infectious Disease"/>
            <person name="Wu L."/>
            <person name="Ma J."/>
        </authorList>
    </citation>
    <scope>NUCLEOTIDE SEQUENCE [LARGE SCALE GENOMIC DNA]</scope>
    <source>
        <strain evidence="2">CCUG 59778</strain>
    </source>
</reference>
<accession>A0ABW0EI51</accession>
<dbReference type="EMBL" id="JBHSKF010000003">
    <property type="protein sequence ID" value="MFC5287067.1"/>
    <property type="molecule type" value="Genomic_DNA"/>
</dbReference>
<name>A0ABW0EI51_9PSEU</name>
<comment type="caution">
    <text evidence="1">The sequence shown here is derived from an EMBL/GenBank/DDBJ whole genome shotgun (WGS) entry which is preliminary data.</text>
</comment>
<proteinExistence type="predicted"/>
<sequence>MTSAGAAPVAVSVDVSALGKRGAPLGRGGEATVRELSHFSVPTWKGPLVYKEYRRPHEDPARLRKIVRLREQLTPARRAVLDRIAAWPLRVVEDAGDVVGLVMPRIPDDYFADVLSPTGKRLRFPRDVESLFIAPRLAARLKHQVPTDEQRISVCRDFAAALAFLHDELDVAFGDINHANELYRLGPKTGVLLIDCDGVRPRGVVTMHKQLNTPDWVPPEGGVLNPETDRYKLGLFVLRCLAPGAFGAAQVDPGAAAGVLDQEGQSLLRDALGAVPAARPTAARWRSYLNTVLGDYDDPPELTDAKTTRRFVLRGQPVEIAWTARRAVEIEVRAEGRSVTSDGRAGSGTIAVDLLSTGFIQVRARNDVGEDTTLLGPVAVLEPPQQTSMPVLLPPVVFPELDDAMPVLSLPEPPAPALLPPPAIAVSEPQAATALRMRVALAPPFSTSEIIGAGPVFSFDRTTPAEEAP</sequence>
<protein>
    <recommendedName>
        <fullName evidence="3">Protein kinase domain-containing protein</fullName>
    </recommendedName>
</protein>
<keyword evidence="2" id="KW-1185">Reference proteome</keyword>